<proteinExistence type="inferred from homology"/>
<dbReference type="GO" id="GO:0015995">
    <property type="term" value="P:chlorophyll biosynthetic process"/>
    <property type="evidence" value="ECO:0007669"/>
    <property type="project" value="UniProtKB-KW"/>
</dbReference>
<reference evidence="13 14" key="1">
    <citation type="submission" date="2019-05" db="EMBL/GenBank/DDBJ databases">
        <title>Mikania micrantha, genome provides insights into the molecular mechanism of rapid growth.</title>
        <authorList>
            <person name="Liu B."/>
        </authorList>
    </citation>
    <scope>NUCLEOTIDE SEQUENCE [LARGE SCALE GENOMIC DNA]</scope>
    <source>
        <strain evidence="13">NLD-2019</strain>
        <tissue evidence="13">Leaf</tissue>
    </source>
</reference>
<dbReference type="InterPro" id="IPR015895">
    <property type="entry name" value="4pyrrol_synth_GluRdtase_N"/>
</dbReference>
<sequence>MPVISSRFVNSVVVLPDSSMMINLNYNSTASSSSLACVGSRVRVNFKPVTVGTLSSVTRSGCGNIRCEAQSNSESRSLLNSSSLSALELLKTSAADRYTKEKSGIMVVGLSFHTAPVEIREKLSIPEADLPQAISELCALNHIEEASVLSTCNRMEIYAVALSQHRGVKEITEWMSKVSGVPVSDIRRHQFLLYEKEATKHLFEVSAGLDSLVLGEGQILSQVKHVVKVGQGVPGFDRKISGLFKHAITVGKRVRTETNISSGSVSVSSAAVELAQMKIPNNSYDSSTVLVVGAGKMGKLVIKHLIAKGCKKMVVVNRSEDRVSAIREEYKDVEIIYQPFSELMLCASNSDVVFTCTASETLLFTKDQVQTLCKAPTQRLFIDISVPRNVESCVSELETTRVYNVDDLKEVVEANKKDRLRKAEEAQLIISDEVREFEAWKDSLETVPTIKKLRAYAERIRTSEMEKCLAKMGSDISKKNQKAIHELSKGIVNKLLHGPMQHLRCDETEGRSLDEIIENMHALNRIFGLEMEISILEDKIRSKMEKSQHTVSPPLYLRLTFSLFLWIYLRQRSYPLSDALPLCRRSLFLLRTVRWCFTIVVSVSVCDACTLMMGWESGDVAGDPGSEATISVAMLRGRPIVVSLAPLSYMLKTKASVPCFSVNSDLAKAGDVGRHYQIDNLCRFNI</sequence>
<feature type="domain" description="Quinate/shikimate 5-dehydrogenase/glutamyl-tRNA reductase" evidence="11">
    <location>
        <begin position="273"/>
        <end position="411"/>
    </location>
</feature>
<dbReference type="NCBIfam" id="NF000744">
    <property type="entry name" value="PRK00045.1-3"/>
    <property type="match status" value="1"/>
</dbReference>
<feature type="domain" description="Glutamyl-tRNA reductase N-terminal" evidence="12">
    <location>
        <begin position="108"/>
        <end position="258"/>
    </location>
</feature>
<dbReference type="Pfam" id="PF00745">
    <property type="entry name" value="GlutR_dimer"/>
    <property type="match status" value="1"/>
</dbReference>
<evidence type="ECO:0000256" key="5">
    <source>
        <dbReference type="ARBA" id="ARBA00023002"/>
    </source>
</evidence>
<dbReference type="PANTHER" id="PTHR43120:SF11">
    <property type="entry name" value="GLUTAMYL-TRNA REDUCTASE"/>
    <property type="match status" value="1"/>
</dbReference>
<comment type="catalytic activity">
    <reaction evidence="8 9">
        <text>(S)-4-amino-5-oxopentanoate + tRNA(Glu) + NADP(+) = L-glutamyl-tRNA(Glu) + NADPH + H(+)</text>
        <dbReference type="Rhea" id="RHEA:12344"/>
        <dbReference type="Rhea" id="RHEA-COMP:9663"/>
        <dbReference type="Rhea" id="RHEA-COMP:9680"/>
        <dbReference type="ChEBI" id="CHEBI:15378"/>
        <dbReference type="ChEBI" id="CHEBI:57501"/>
        <dbReference type="ChEBI" id="CHEBI:57783"/>
        <dbReference type="ChEBI" id="CHEBI:58349"/>
        <dbReference type="ChEBI" id="CHEBI:78442"/>
        <dbReference type="ChEBI" id="CHEBI:78520"/>
        <dbReference type="EC" id="1.2.1.70"/>
    </reaction>
</comment>
<keyword evidence="5 9" id="KW-0560">Oxidoreductase</keyword>
<feature type="domain" description="Tetrapyrrole biosynthesis glutamyl-tRNA reductase dimerisation" evidence="10">
    <location>
        <begin position="425"/>
        <end position="529"/>
    </location>
</feature>
<evidence type="ECO:0000256" key="7">
    <source>
        <dbReference type="ARBA" id="ARBA00023244"/>
    </source>
</evidence>
<dbReference type="EMBL" id="SZYD01000014">
    <property type="protein sequence ID" value="KAD4179220.1"/>
    <property type="molecule type" value="Genomic_DNA"/>
</dbReference>
<comment type="pathway">
    <text evidence="1 9">Porphyrin-containing compound metabolism; protoporphyrin-IX biosynthesis; 5-aminolevulinate from L-glutamyl-tRNA(Glu): step 1/2.</text>
</comment>
<evidence type="ECO:0000256" key="3">
    <source>
        <dbReference type="ARBA" id="ARBA00012970"/>
    </source>
</evidence>
<dbReference type="GO" id="GO:0050661">
    <property type="term" value="F:NADP binding"/>
    <property type="evidence" value="ECO:0007669"/>
    <property type="project" value="InterPro"/>
</dbReference>
<comment type="similarity">
    <text evidence="2 9">Belongs to the glutamyl-tRNA reductase family.</text>
</comment>
<dbReference type="AlphaFoldDB" id="A0A5N6MYU8"/>
<dbReference type="Gene3D" id="3.40.50.720">
    <property type="entry name" value="NAD(P)-binding Rossmann-like Domain"/>
    <property type="match status" value="1"/>
</dbReference>
<evidence type="ECO:0000313" key="14">
    <source>
        <dbReference type="Proteomes" id="UP000326396"/>
    </source>
</evidence>
<dbReference type="InterPro" id="IPR036453">
    <property type="entry name" value="GluRdtase_dimer_dom_sf"/>
</dbReference>
<evidence type="ECO:0000256" key="6">
    <source>
        <dbReference type="ARBA" id="ARBA00023171"/>
    </source>
</evidence>
<dbReference type="InterPro" id="IPR015896">
    <property type="entry name" value="4pyrrol_synth_GluRdtase_dimer"/>
</dbReference>
<comment type="caution">
    <text evidence="13">The sequence shown here is derived from an EMBL/GenBank/DDBJ whole genome shotgun (WGS) entry which is preliminary data.</text>
</comment>
<evidence type="ECO:0000313" key="13">
    <source>
        <dbReference type="EMBL" id="KAD4179220.1"/>
    </source>
</evidence>
<keyword evidence="4 9" id="KW-0521">NADP</keyword>
<dbReference type="Pfam" id="PF01488">
    <property type="entry name" value="Shikimate_DH"/>
    <property type="match status" value="1"/>
</dbReference>
<dbReference type="InterPro" id="IPR036291">
    <property type="entry name" value="NAD(P)-bd_dom_sf"/>
</dbReference>
<dbReference type="PROSITE" id="PS00747">
    <property type="entry name" value="GLUTR"/>
    <property type="match status" value="1"/>
</dbReference>
<gene>
    <name evidence="13" type="ORF">E3N88_27811</name>
</gene>
<dbReference type="Proteomes" id="UP000326396">
    <property type="component" value="Linkage Group LG4"/>
</dbReference>
<dbReference type="Pfam" id="PF05201">
    <property type="entry name" value="GlutR_N"/>
    <property type="match status" value="1"/>
</dbReference>
<protein>
    <recommendedName>
        <fullName evidence="3 9">Glutamyl-tRNA reductase</fullName>
        <ecNumber evidence="3 9">1.2.1.70</ecNumber>
    </recommendedName>
</protein>
<dbReference type="OrthoDB" id="424281at2759"/>
<dbReference type="SUPFAM" id="SSF51735">
    <property type="entry name" value="NAD(P)-binding Rossmann-fold domains"/>
    <property type="match status" value="1"/>
</dbReference>
<keyword evidence="6" id="KW-0149">Chlorophyll biosynthesis</keyword>
<evidence type="ECO:0000259" key="12">
    <source>
        <dbReference type="Pfam" id="PF05201"/>
    </source>
</evidence>
<evidence type="ECO:0000256" key="2">
    <source>
        <dbReference type="ARBA" id="ARBA00005916"/>
    </source>
</evidence>
<dbReference type="NCBIfam" id="TIGR01035">
    <property type="entry name" value="hemA"/>
    <property type="match status" value="1"/>
</dbReference>
<name>A0A5N6MYU8_9ASTR</name>
<dbReference type="GO" id="GO:0008883">
    <property type="term" value="F:glutamyl-tRNA reductase activity"/>
    <property type="evidence" value="ECO:0007669"/>
    <property type="project" value="UniProtKB-EC"/>
</dbReference>
<dbReference type="UniPathway" id="UPA00251">
    <property type="reaction ID" value="UER00316"/>
</dbReference>
<dbReference type="SUPFAM" id="SSF69742">
    <property type="entry name" value="Glutamyl tRNA-reductase catalytic, N-terminal domain"/>
    <property type="match status" value="1"/>
</dbReference>
<evidence type="ECO:0000256" key="8">
    <source>
        <dbReference type="ARBA" id="ARBA00047464"/>
    </source>
</evidence>
<dbReference type="CDD" id="cd05213">
    <property type="entry name" value="NAD_bind_Glutamyl_tRNA_reduct"/>
    <property type="match status" value="1"/>
</dbReference>
<evidence type="ECO:0000256" key="9">
    <source>
        <dbReference type="RuleBase" id="RU000584"/>
    </source>
</evidence>
<dbReference type="InterPro" id="IPR018214">
    <property type="entry name" value="GluRdtase_CS"/>
</dbReference>
<accession>A0A5N6MYU8</accession>
<dbReference type="HAMAP" id="MF_00087">
    <property type="entry name" value="Glu_tRNA_reductase"/>
    <property type="match status" value="1"/>
</dbReference>
<dbReference type="PANTHER" id="PTHR43120">
    <property type="entry name" value="GLUTAMYL-TRNA REDUCTASE 1, CHLOROPLASTIC"/>
    <property type="match status" value="1"/>
</dbReference>
<organism evidence="13 14">
    <name type="scientific">Mikania micrantha</name>
    <name type="common">bitter vine</name>
    <dbReference type="NCBI Taxonomy" id="192012"/>
    <lineage>
        <taxon>Eukaryota</taxon>
        <taxon>Viridiplantae</taxon>
        <taxon>Streptophyta</taxon>
        <taxon>Embryophyta</taxon>
        <taxon>Tracheophyta</taxon>
        <taxon>Spermatophyta</taxon>
        <taxon>Magnoliopsida</taxon>
        <taxon>eudicotyledons</taxon>
        <taxon>Gunneridae</taxon>
        <taxon>Pentapetalae</taxon>
        <taxon>asterids</taxon>
        <taxon>campanulids</taxon>
        <taxon>Asterales</taxon>
        <taxon>Asteraceae</taxon>
        <taxon>Asteroideae</taxon>
        <taxon>Heliantheae alliance</taxon>
        <taxon>Eupatorieae</taxon>
        <taxon>Mikania</taxon>
    </lineage>
</organism>
<evidence type="ECO:0000259" key="11">
    <source>
        <dbReference type="Pfam" id="PF01488"/>
    </source>
</evidence>
<dbReference type="EC" id="1.2.1.70" evidence="3 9"/>
<dbReference type="FunFam" id="3.40.50.720:FF:000031">
    <property type="entry name" value="Glutamyl-tRNA reductase"/>
    <property type="match status" value="1"/>
</dbReference>
<dbReference type="Gene3D" id="3.30.460.30">
    <property type="entry name" value="Glutamyl-tRNA reductase, N-terminal domain"/>
    <property type="match status" value="1"/>
</dbReference>
<keyword evidence="14" id="KW-1185">Reference proteome</keyword>
<dbReference type="SUPFAM" id="SSF69075">
    <property type="entry name" value="Glutamyl tRNA-reductase dimerization domain"/>
    <property type="match status" value="1"/>
</dbReference>
<dbReference type="InterPro" id="IPR006151">
    <property type="entry name" value="Shikm_DH/Glu-tRNA_Rdtase"/>
</dbReference>
<dbReference type="GO" id="GO:0006782">
    <property type="term" value="P:protoporphyrinogen IX biosynthetic process"/>
    <property type="evidence" value="ECO:0007669"/>
    <property type="project" value="UniProtKB-UniPathway"/>
</dbReference>
<dbReference type="InterPro" id="IPR036343">
    <property type="entry name" value="GluRdtase_N_sf"/>
</dbReference>
<evidence type="ECO:0000256" key="4">
    <source>
        <dbReference type="ARBA" id="ARBA00022857"/>
    </source>
</evidence>
<dbReference type="InterPro" id="IPR000343">
    <property type="entry name" value="4pyrrol_synth_GluRdtase"/>
</dbReference>
<keyword evidence="7 9" id="KW-0627">Porphyrin biosynthesis</keyword>
<evidence type="ECO:0000256" key="1">
    <source>
        <dbReference type="ARBA" id="ARBA00005059"/>
    </source>
</evidence>
<dbReference type="FunFam" id="3.30.460.30:FF:000001">
    <property type="entry name" value="Glutamyl-tRNA reductase"/>
    <property type="match status" value="1"/>
</dbReference>
<evidence type="ECO:0000259" key="10">
    <source>
        <dbReference type="Pfam" id="PF00745"/>
    </source>
</evidence>